<name>A0A453JM70_AEGTS</name>
<keyword evidence="1" id="KW-1133">Transmembrane helix</keyword>
<sequence length="57" mass="6703">MTLQILVSFDFICICTICVMLGTITLTLLYVDRQFWTWDNFISSVSLDLRSSVRYFL</sequence>
<reference evidence="3" key="1">
    <citation type="journal article" date="2014" name="Science">
        <title>Ancient hybridizations among the ancestral genomes of bread wheat.</title>
        <authorList>
            <consortium name="International Wheat Genome Sequencing Consortium,"/>
            <person name="Marcussen T."/>
            <person name="Sandve S.R."/>
            <person name="Heier L."/>
            <person name="Spannagl M."/>
            <person name="Pfeifer M."/>
            <person name="Jakobsen K.S."/>
            <person name="Wulff B.B."/>
            <person name="Steuernagel B."/>
            <person name="Mayer K.F."/>
            <person name="Olsen O.A."/>
        </authorList>
    </citation>
    <scope>NUCLEOTIDE SEQUENCE [LARGE SCALE GENOMIC DNA]</scope>
    <source>
        <strain evidence="3">cv. AL8/78</strain>
    </source>
</reference>
<keyword evidence="1" id="KW-0812">Transmembrane</keyword>
<keyword evidence="1" id="KW-0472">Membrane</keyword>
<accession>A0A453JM70</accession>
<feature type="transmembrane region" description="Helical" evidence="1">
    <location>
        <begin position="6"/>
        <end position="31"/>
    </location>
</feature>
<dbReference type="Proteomes" id="UP000015105">
    <property type="component" value="Chromosome 5D"/>
</dbReference>
<evidence type="ECO:0000313" key="3">
    <source>
        <dbReference type="Proteomes" id="UP000015105"/>
    </source>
</evidence>
<dbReference type="EnsemblPlants" id="AET5Gv20118100.5">
    <property type="protein sequence ID" value="AET5Gv20118100.5"/>
    <property type="gene ID" value="AET5Gv20118100"/>
</dbReference>
<reference evidence="2" key="5">
    <citation type="journal article" date="2021" name="G3 (Bethesda)">
        <title>Aegilops tauschii genome assembly Aet v5.0 features greater sequence contiguity and improved annotation.</title>
        <authorList>
            <person name="Wang L."/>
            <person name="Zhu T."/>
            <person name="Rodriguez J.C."/>
            <person name="Deal K.R."/>
            <person name="Dubcovsky J."/>
            <person name="McGuire P.E."/>
            <person name="Lux T."/>
            <person name="Spannagl M."/>
            <person name="Mayer K.F.X."/>
            <person name="Baldrich P."/>
            <person name="Meyers B.C."/>
            <person name="Huo N."/>
            <person name="Gu Y.Q."/>
            <person name="Zhou H."/>
            <person name="Devos K.M."/>
            <person name="Bennetzen J.L."/>
            <person name="Unver T."/>
            <person name="Budak H."/>
            <person name="Gulick P.J."/>
            <person name="Galiba G."/>
            <person name="Kalapos B."/>
            <person name="Nelson D.R."/>
            <person name="Li P."/>
            <person name="You F.M."/>
            <person name="Luo M.C."/>
            <person name="Dvorak J."/>
        </authorList>
    </citation>
    <scope>NUCLEOTIDE SEQUENCE [LARGE SCALE GENOMIC DNA]</scope>
    <source>
        <strain evidence="2">cv. AL8/78</strain>
    </source>
</reference>
<reference evidence="2" key="4">
    <citation type="submission" date="2019-03" db="UniProtKB">
        <authorList>
            <consortium name="EnsemblPlants"/>
        </authorList>
    </citation>
    <scope>IDENTIFICATION</scope>
</reference>
<organism evidence="2 3">
    <name type="scientific">Aegilops tauschii subsp. strangulata</name>
    <name type="common">Goatgrass</name>
    <dbReference type="NCBI Taxonomy" id="200361"/>
    <lineage>
        <taxon>Eukaryota</taxon>
        <taxon>Viridiplantae</taxon>
        <taxon>Streptophyta</taxon>
        <taxon>Embryophyta</taxon>
        <taxon>Tracheophyta</taxon>
        <taxon>Spermatophyta</taxon>
        <taxon>Magnoliopsida</taxon>
        <taxon>Liliopsida</taxon>
        <taxon>Poales</taxon>
        <taxon>Poaceae</taxon>
        <taxon>BOP clade</taxon>
        <taxon>Pooideae</taxon>
        <taxon>Triticodae</taxon>
        <taxon>Triticeae</taxon>
        <taxon>Triticinae</taxon>
        <taxon>Aegilops</taxon>
    </lineage>
</organism>
<reference evidence="3" key="2">
    <citation type="journal article" date="2017" name="Nat. Plants">
        <title>The Aegilops tauschii genome reveals multiple impacts of transposons.</title>
        <authorList>
            <person name="Zhao G."/>
            <person name="Zou C."/>
            <person name="Li K."/>
            <person name="Wang K."/>
            <person name="Li T."/>
            <person name="Gao L."/>
            <person name="Zhang X."/>
            <person name="Wang H."/>
            <person name="Yang Z."/>
            <person name="Liu X."/>
            <person name="Jiang W."/>
            <person name="Mao L."/>
            <person name="Kong X."/>
            <person name="Jiao Y."/>
            <person name="Jia J."/>
        </authorList>
    </citation>
    <scope>NUCLEOTIDE SEQUENCE [LARGE SCALE GENOMIC DNA]</scope>
    <source>
        <strain evidence="3">cv. AL8/78</strain>
    </source>
</reference>
<dbReference type="Gramene" id="AET5Gv20118100.5">
    <property type="protein sequence ID" value="AET5Gv20118100.5"/>
    <property type="gene ID" value="AET5Gv20118100"/>
</dbReference>
<reference evidence="2" key="3">
    <citation type="journal article" date="2017" name="Nature">
        <title>Genome sequence of the progenitor of the wheat D genome Aegilops tauschii.</title>
        <authorList>
            <person name="Luo M.C."/>
            <person name="Gu Y.Q."/>
            <person name="Puiu D."/>
            <person name="Wang H."/>
            <person name="Twardziok S.O."/>
            <person name="Deal K.R."/>
            <person name="Huo N."/>
            <person name="Zhu T."/>
            <person name="Wang L."/>
            <person name="Wang Y."/>
            <person name="McGuire P.E."/>
            <person name="Liu S."/>
            <person name="Long H."/>
            <person name="Ramasamy R.K."/>
            <person name="Rodriguez J.C."/>
            <person name="Van S.L."/>
            <person name="Yuan L."/>
            <person name="Wang Z."/>
            <person name="Xia Z."/>
            <person name="Xiao L."/>
            <person name="Anderson O.D."/>
            <person name="Ouyang S."/>
            <person name="Liang Y."/>
            <person name="Zimin A.V."/>
            <person name="Pertea G."/>
            <person name="Qi P."/>
            <person name="Bennetzen J.L."/>
            <person name="Dai X."/>
            <person name="Dawson M.W."/>
            <person name="Muller H.G."/>
            <person name="Kugler K."/>
            <person name="Rivarola-Duarte L."/>
            <person name="Spannagl M."/>
            <person name="Mayer K.F.X."/>
            <person name="Lu F.H."/>
            <person name="Bevan M.W."/>
            <person name="Leroy P."/>
            <person name="Li P."/>
            <person name="You F.M."/>
            <person name="Sun Q."/>
            <person name="Liu Z."/>
            <person name="Lyons E."/>
            <person name="Wicker T."/>
            <person name="Salzberg S.L."/>
            <person name="Devos K.M."/>
            <person name="Dvorak J."/>
        </authorList>
    </citation>
    <scope>NUCLEOTIDE SEQUENCE [LARGE SCALE GENOMIC DNA]</scope>
    <source>
        <strain evidence="2">cv. AL8/78</strain>
    </source>
</reference>
<evidence type="ECO:0000313" key="2">
    <source>
        <dbReference type="EnsemblPlants" id="AET5Gv20118100.5"/>
    </source>
</evidence>
<keyword evidence="3" id="KW-1185">Reference proteome</keyword>
<proteinExistence type="predicted"/>
<evidence type="ECO:0000256" key="1">
    <source>
        <dbReference type="SAM" id="Phobius"/>
    </source>
</evidence>
<dbReference type="AlphaFoldDB" id="A0A453JM70"/>
<protein>
    <submittedName>
        <fullName evidence="2">Uncharacterized protein</fullName>
    </submittedName>
</protein>